<dbReference type="PROSITE" id="PS50928">
    <property type="entry name" value="ABC_TM1"/>
    <property type="match status" value="1"/>
</dbReference>
<dbReference type="Proteomes" id="UP000598467">
    <property type="component" value="Unassembled WGS sequence"/>
</dbReference>
<organism evidence="10 11">
    <name type="scientific">Roseibium aggregatum</name>
    <dbReference type="NCBI Taxonomy" id="187304"/>
    <lineage>
        <taxon>Bacteria</taxon>
        <taxon>Pseudomonadati</taxon>
        <taxon>Pseudomonadota</taxon>
        <taxon>Alphaproteobacteria</taxon>
        <taxon>Hyphomicrobiales</taxon>
        <taxon>Stappiaceae</taxon>
        <taxon>Roseibium</taxon>
    </lineage>
</organism>
<reference evidence="10" key="1">
    <citation type="submission" date="2020-05" db="EMBL/GenBank/DDBJ databases">
        <title>Identification of trans-AT polyketide cluster in two marine bacteria, producers of a novel glutaramide-containing polyketide sesbanimide D and analogs.</title>
        <authorList>
            <person name="Kacar D."/>
            <person name="Rodriguez P."/>
            <person name="Canedo L."/>
            <person name="Gonzalez E."/>
            <person name="Galan B."/>
            <person name="De La Calle F."/>
            <person name="Garcia J.L."/>
        </authorList>
    </citation>
    <scope>NUCLEOTIDE SEQUENCE</scope>
    <source>
        <strain evidence="10">PHM038</strain>
    </source>
</reference>
<dbReference type="PANTHER" id="PTHR43227:SF8">
    <property type="entry name" value="DIACETYLCHITOBIOSE UPTAKE SYSTEM PERMEASE PROTEIN DASB"/>
    <property type="match status" value="1"/>
</dbReference>
<evidence type="ECO:0000256" key="7">
    <source>
        <dbReference type="ARBA" id="ARBA00023136"/>
    </source>
</evidence>
<dbReference type="EMBL" id="JABFCZ010000023">
    <property type="protein sequence ID" value="MBD1548473.1"/>
    <property type="molecule type" value="Genomic_DNA"/>
</dbReference>
<feature type="transmembrane region" description="Helical" evidence="8">
    <location>
        <begin position="28"/>
        <end position="52"/>
    </location>
</feature>
<feature type="transmembrane region" description="Helical" evidence="8">
    <location>
        <begin position="124"/>
        <end position="144"/>
    </location>
</feature>
<feature type="transmembrane region" description="Helical" evidence="8">
    <location>
        <begin position="233"/>
        <end position="254"/>
    </location>
</feature>
<comment type="similarity">
    <text evidence="2 8">Belongs to the binding-protein-dependent transport system permease family.</text>
</comment>
<evidence type="ECO:0000259" key="9">
    <source>
        <dbReference type="PROSITE" id="PS50928"/>
    </source>
</evidence>
<comment type="caution">
    <text evidence="10">The sequence shown here is derived from an EMBL/GenBank/DDBJ whole genome shotgun (WGS) entry which is preliminary data.</text>
</comment>
<dbReference type="Pfam" id="PF00528">
    <property type="entry name" value="BPD_transp_1"/>
    <property type="match status" value="1"/>
</dbReference>
<keyword evidence="6 8" id="KW-1133">Transmembrane helix</keyword>
<feature type="domain" description="ABC transmembrane type-1" evidence="9">
    <location>
        <begin position="87"/>
        <end position="301"/>
    </location>
</feature>
<dbReference type="AlphaFoldDB" id="A0A926P3F7"/>
<evidence type="ECO:0000256" key="8">
    <source>
        <dbReference type="RuleBase" id="RU363032"/>
    </source>
</evidence>
<comment type="subcellular location">
    <subcellularLocation>
        <location evidence="1 8">Cell membrane</location>
        <topology evidence="1 8">Multi-pass membrane protein</topology>
    </subcellularLocation>
</comment>
<evidence type="ECO:0000256" key="2">
    <source>
        <dbReference type="ARBA" id="ARBA00009306"/>
    </source>
</evidence>
<dbReference type="InterPro" id="IPR050809">
    <property type="entry name" value="UgpAE/MalFG_permease"/>
</dbReference>
<gene>
    <name evidence="10" type="ORF">HK439_19600</name>
</gene>
<dbReference type="CDD" id="cd06261">
    <property type="entry name" value="TM_PBP2"/>
    <property type="match status" value="1"/>
</dbReference>
<evidence type="ECO:0000256" key="4">
    <source>
        <dbReference type="ARBA" id="ARBA00022475"/>
    </source>
</evidence>
<dbReference type="PANTHER" id="PTHR43227">
    <property type="entry name" value="BLL4140 PROTEIN"/>
    <property type="match status" value="1"/>
</dbReference>
<keyword evidence="5 8" id="KW-0812">Transmembrane</keyword>
<evidence type="ECO:0000313" key="11">
    <source>
        <dbReference type="Proteomes" id="UP000598467"/>
    </source>
</evidence>
<feature type="transmembrane region" description="Helical" evidence="8">
    <location>
        <begin position="176"/>
        <end position="197"/>
    </location>
</feature>
<evidence type="ECO:0000256" key="1">
    <source>
        <dbReference type="ARBA" id="ARBA00004651"/>
    </source>
</evidence>
<proteinExistence type="inferred from homology"/>
<dbReference type="GO" id="GO:0055085">
    <property type="term" value="P:transmembrane transport"/>
    <property type="evidence" value="ECO:0007669"/>
    <property type="project" value="InterPro"/>
</dbReference>
<keyword evidence="3 8" id="KW-0813">Transport</keyword>
<dbReference type="Gene3D" id="1.10.3720.10">
    <property type="entry name" value="MetI-like"/>
    <property type="match status" value="1"/>
</dbReference>
<name>A0A926P3F7_9HYPH</name>
<dbReference type="SUPFAM" id="SSF161098">
    <property type="entry name" value="MetI-like"/>
    <property type="match status" value="1"/>
</dbReference>
<feature type="transmembrane region" description="Helical" evidence="8">
    <location>
        <begin position="285"/>
        <end position="302"/>
    </location>
</feature>
<protein>
    <submittedName>
        <fullName evidence="10">Sugar ABC transporter permease</fullName>
    </submittedName>
</protein>
<evidence type="ECO:0000313" key="10">
    <source>
        <dbReference type="EMBL" id="MBD1548473.1"/>
    </source>
</evidence>
<dbReference type="GO" id="GO:0005886">
    <property type="term" value="C:plasma membrane"/>
    <property type="evidence" value="ECO:0007669"/>
    <property type="project" value="UniProtKB-SubCell"/>
</dbReference>
<evidence type="ECO:0000256" key="5">
    <source>
        <dbReference type="ARBA" id="ARBA00022692"/>
    </source>
</evidence>
<sequence>MTSKQAGKTAGGLALRLRRHFNYEERTALLFIAPVMTVLGVVAVFPIAYSFYLSFFRIKLTRPNRTPFVWFDNYLHLFKDEMFWTAVLRTTTFTVISVAAITLLALFVALLLNQDFRGRRLVSTVLLIPWAIPYVADALMWKWIYDSGYGALNGLLYQLDFIDKYMIWLGDQDKTLALIANAFVWKEVPLATILLLVSLKSIPSDLYQAARVDGAPLLQRFFHVTLPSMRTGFMLVIIYETMIAIRHFDLFFILTEGGPGTASHVLSWEIYVETFRNLSFGSGAAMSYLLALITFALAYFIIRTLGRSV</sequence>
<evidence type="ECO:0000256" key="6">
    <source>
        <dbReference type="ARBA" id="ARBA00022989"/>
    </source>
</evidence>
<feature type="transmembrane region" description="Helical" evidence="8">
    <location>
        <begin position="92"/>
        <end position="112"/>
    </location>
</feature>
<evidence type="ECO:0000256" key="3">
    <source>
        <dbReference type="ARBA" id="ARBA00022448"/>
    </source>
</evidence>
<keyword evidence="4" id="KW-1003">Cell membrane</keyword>
<dbReference type="InterPro" id="IPR035906">
    <property type="entry name" value="MetI-like_sf"/>
</dbReference>
<keyword evidence="7 8" id="KW-0472">Membrane</keyword>
<accession>A0A926P3F7</accession>
<dbReference type="InterPro" id="IPR000515">
    <property type="entry name" value="MetI-like"/>
</dbReference>